<keyword evidence="4 6" id="KW-1133">Transmembrane helix</keyword>
<reference evidence="7 8" key="1">
    <citation type="submission" date="2016-10" db="EMBL/GenBank/DDBJ databases">
        <title>Paenibacillus species isolates.</title>
        <authorList>
            <person name="Beno S.M."/>
        </authorList>
    </citation>
    <scope>NUCLEOTIDE SEQUENCE [LARGE SCALE GENOMIC DNA]</scope>
    <source>
        <strain evidence="7 8">FSL H7-0710</strain>
    </source>
</reference>
<accession>A0A1R0XV00</accession>
<evidence type="ECO:0000256" key="3">
    <source>
        <dbReference type="ARBA" id="ARBA00022692"/>
    </source>
</evidence>
<evidence type="ECO:0000256" key="6">
    <source>
        <dbReference type="SAM" id="Phobius"/>
    </source>
</evidence>
<feature type="transmembrane region" description="Helical" evidence="6">
    <location>
        <begin position="140"/>
        <end position="162"/>
    </location>
</feature>
<organism evidence="7 8">
    <name type="scientific">Paenibacillus odorifer</name>
    <dbReference type="NCBI Taxonomy" id="189426"/>
    <lineage>
        <taxon>Bacteria</taxon>
        <taxon>Bacillati</taxon>
        <taxon>Bacillota</taxon>
        <taxon>Bacilli</taxon>
        <taxon>Bacillales</taxon>
        <taxon>Paenibacillaceae</taxon>
        <taxon>Paenibacillus</taxon>
    </lineage>
</organism>
<proteinExistence type="inferred from homology"/>
<comment type="similarity">
    <text evidence="2">Belongs to the purine-cytosine permease (2.A.39) family.</text>
</comment>
<feature type="transmembrane region" description="Helical" evidence="6">
    <location>
        <begin position="63"/>
        <end position="85"/>
    </location>
</feature>
<feature type="transmembrane region" description="Helical" evidence="6">
    <location>
        <begin position="238"/>
        <end position="261"/>
    </location>
</feature>
<dbReference type="Pfam" id="PF02133">
    <property type="entry name" value="Transp_cyt_pur"/>
    <property type="match status" value="1"/>
</dbReference>
<dbReference type="GO" id="GO:0005886">
    <property type="term" value="C:plasma membrane"/>
    <property type="evidence" value="ECO:0007669"/>
    <property type="project" value="TreeGrafter"/>
</dbReference>
<keyword evidence="5 6" id="KW-0472">Membrane</keyword>
<comment type="caution">
    <text evidence="7">The sequence shown here is derived from an EMBL/GenBank/DDBJ whole genome shotgun (WGS) entry which is preliminary data.</text>
</comment>
<dbReference type="AlphaFoldDB" id="A0A1R0XV00"/>
<dbReference type="RefSeq" id="WP_076120104.1">
    <property type="nucleotide sequence ID" value="NZ_MPTC01000016.1"/>
</dbReference>
<dbReference type="CDD" id="cd11484">
    <property type="entry name" value="SLC-NCS1sbd_CobB-like"/>
    <property type="match status" value="1"/>
</dbReference>
<comment type="subcellular location">
    <subcellularLocation>
        <location evidence="1">Membrane</location>
        <topology evidence="1">Multi-pass membrane protein</topology>
    </subcellularLocation>
</comment>
<feature type="transmembrane region" description="Helical" evidence="6">
    <location>
        <begin position="317"/>
        <end position="335"/>
    </location>
</feature>
<gene>
    <name evidence="7" type="ORF">BSK52_17955</name>
</gene>
<dbReference type="Proteomes" id="UP000187439">
    <property type="component" value="Unassembled WGS sequence"/>
</dbReference>
<feature type="transmembrane region" description="Helical" evidence="6">
    <location>
        <begin position="169"/>
        <end position="189"/>
    </location>
</feature>
<dbReference type="GO" id="GO:0015209">
    <property type="term" value="F:cytosine transmembrane transporter activity"/>
    <property type="evidence" value="ECO:0007669"/>
    <property type="project" value="InterPro"/>
</dbReference>
<dbReference type="OrthoDB" id="9787279at2"/>
<feature type="transmembrane region" description="Helical" evidence="6">
    <location>
        <begin position="30"/>
        <end position="51"/>
    </location>
</feature>
<feature type="transmembrane region" description="Helical" evidence="6">
    <location>
        <begin position="201"/>
        <end position="226"/>
    </location>
</feature>
<protein>
    <submittedName>
        <fullName evidence="7">Cytosine permease</fullName>
    </submittedName>
</protein>
<feature type="transmembrane region" description="Helical" evidence="6">
    <location>
        <begin position="384"/>
        <end position="400"/>
    </location>
</feature>
<sequence length="436" mass="47134">MAEVSEVKGNELSSGDFEREPVPAHLRKKWLSMSLVWIAIGIDLSAMFLGAQLGNGMNLTDSLTATIIGSLILGVIGALCAYVGAKTGLSTSMISRFLFGNMGARVVAVILGIFSLGWFGVQVGFFASNMQTAFSQLWDIHLSLGVLSFIGGLLMMSTAIWGYQSIERLSTWSVPLLILFIGVAIYSAFHTKGASAVWEPISGAAIPMGTAISLVIGIFIVGTVLSPDIARWARTPKHAITAAFIGFFVGNSFMTIVAIFLSRIMDTDDLTNIFIALGLGLPAIIVLTLAQWTTNTNNLYSASLGFSVVFQKVPKKLITIVAGIFATLLAVFGIYDKFLSFLNIITVFVSPIGGIYTSEFLLVDRKKFTFDGLDRNKNWVIRSLAVWVAATLFAFMTTAAPDGFGWFQITSVPALDAFMFAFIVQWIVGKIMTKKG</sequence>
<dbReference type="EMBL" id="MPTC01000016">
    <property type="protein sequence ID" value="OMD38799.1"/>
    <property type="molecule type" value="Genomic_DNA"/>
</dbReference>
<feature type="transmembrane region" description="Helical" evidence="6">
    <location>
        <begin position="406"/>
        <end position="428"/>
    </location>
</feature>
<evidence type="ECO:0000313" key="8">
    <source>
        <dbReference type="Proteomes" id="UP000187439"/>
    </source>
</evidence>
<dbReference type="InterPro" id="IPR001248">
    <property type="entry name" value="Pur-cyt_permease"/>
</dbReference>
<feature type="transmembrane region" description="Helical" evidence="6">
    <location>
        <begin position="106"/>
        <end position="128"/>
    </location>
</feature>
<feature type="transmembrane region" description="Helical" evidence="6">
    <location>
        <begin position="273"/>
        <end position="292"/>
    </location>
</feature>
<evidence type="ECO:0000256" key="5">
    <source>
        <dbReference type="ARBA" id="ARBA00023136"/>
    </source>
</evidence>
<dbReference type="PANTHER" id="PTHR30569">
    <property type="entry name" value="CYTOSINE TRANSPORTER CODB"/>
    <property type="match status" value="1"/>
</dbReference>
<dbReference type="Gene3D" id="1.10.4160.10">
    <property type="entry name" value="Hydantoin permease"/>
    <property type="match status" value="1"/>
</dbReference>
<evidence type="ECO:0000256" key="4">
    <source>
        <dbReference type="ARBA" id="ARBA00022989"/>
    </source>
</evidence>
<feature type="transmembrane region" description="Helical" evidence="6">
    <location>
        <begin position="341"/>
        <end position="363"/>
    </location>
</feature>
<evidence type="ECO:0000256" key="2">
    <source>
        <dbReference type="ARBA" id="ARBA00008974"/>
    </source>
</evidence>
<evidence type="ECO:0000313" key="7">
    <source>
        <dbReference type="EMBL" id="OMD38799.1"/>
    </source>
</evidence>
<keyword evidence="3 6" id="KW-0812">Transmembrane</keyword>
<dbReference type="PANTHER" id="PTHR30569:SF0">
    <property type="entry name" value="CYTOSINE PERMEASE"/>
    <property type="match status" value="1"/>
</dbReference>
<name>A0A1R0XV00_9BACL</name>
<evidence type="ECO:0000256" key="1">
    <source>
        <dbReference type="ARBA" id="ARBA00004141"/>
    </source>
</evidence>
<dbReference type="InterPro" id="IPR030191">
    <property type="entry name" value="CodB"/>
</dbReference>